<evidence type="ECO:0000313" key="7">
    <source>
        <dbReference type="Proteomes" id="UP001408356"/>
    </source>
</evidence>
<dbReference type="InterPro" id="IPR038213">
    <property type="entry name" value="IFI6/IFI27-like_sf"/>
</dbReference>
<evidence type="ECO:0000256" key="3">
    <source>
        <dbReference type="ARBA" id="ARBA00022692"/>
    </source>
</evidence>
<protein>
    <submittedName>
        <fullName evidence="6">Uncharacterized protein</fullName>
    </submittedName>
</protein>
<reference evidence="6 7" key="1">
    <citation type="journal article" date="2024" name="J. Plant Pathol.">
        <title>Sequence and assembly of the genome of Seiridium unicorne, isolate CBS 538.82, causal agent of cypress canker disease.</title>
        <authorList>
            <person name="Scali E."/>
            <person name="Rocca G.D."/>
            <person name="Danti R."/>
            <person name="Garbelotto M."/>
            <person name="Barberini S."/>
            <person name="Baroncelli R."/>
            <person name="Emiliani G."/>
        </authorList>
    </citation>
    <scope>NUCLEOTIDE SEQUENCE [LARGE SCALE GENOMIC DNA]</scope>
    <source>
        <strain evidence="6 7">BM-138-508</strain>
    </source>
</reference>
<evidence type="ECO:0000256" key="4">
    <source>
        <dbReference type="ARBA" id="ARBA00022989"/>
    </source>
</evidence>
<keyword evidence="3" id="KW-0812">Transmembrane</keyword>
<sequence length="187" mass="20689">MSSICNEMWRCCFGRSERSEIYEKQMPTERYQDDWDREIANKALSSILNGKGDSEVTKADLDGIVGAQGWTEDIAKAVLDGLATAIREGADMSEDVKKISDVASKLAHELFSLAENHPEATAIFCTVAAIGVLFLLTPWVLELLGFAAEGPVAETFAAWWQSRYLGYVPEGSWLSFFQRLGMIIGRA</sequence>
<evidence type="ECO:0000256" key="2">
    <source>
        <dbReference type="ARBA" id="ARBA00007262"/>
    </source>
</evidence>
<proteinExistence type="inferred from homology"/>
<dbReference type="Pfam" id="PF06140">
    <property type="entry name" value="Ifi-6-16"/>
    <property type="match status" value="1"/>
</dbReference>
<dbReference type="EMBL" id="JARVKF010000418">
    <property type="protein sequence ID" value="KAK9415117.1"/>
    <property type="molecule type" value="Genomic_DNA"/>
</dbReference>
<evidence type="ECO:0000256" key="1">
    <source>
        <dbReference type="ARBA" id="ARBA00004141"/>
    </source>
</evidence>
<organism evidence="6 7">
    <name type="scientific">Seiridium unicorne</name>
    <dbReference type="NCBI Taxonomy" id="138068"/>
    <lineage>
        <taxon>Eukaryota</taxon>
        <taxon>Fungi</taxon>
        <taxon>Dikarya</taxon>
        <taxon>Ascomycota</taxon>
        <taxon>Pezizomycotina</taxon>
        <taxon>Sordariomycetes</taxon>
        <taxon>Xylariomycetidae</taxon>
        <taxon>Amphisphaeriales</taxon>
        <taxon>Sporocadaceae</taxon>
        <taxon>Seiridium</taxon>
    </lineage>
</organism>
<dbReference type="Proteomes" id="UP001408356">
    <property type="component" value="Unassembled WGS sequence"/>
</dbReference>
<gene>
    <name evidence="6" type="ORF">SUNI508_01965</name>
</gene>
<comment type="subcellular location">
    <subcellularLocation>
        <location evidence="1">Membrane</location>
        <topology evidence="1">Multi-pass membrane protein</topology>
    </subcellularLocation>
</comment>
<dbReference type="Gene3D" id="6.10.110.10">
    <property type="match status" value="1"/>
</dbReference>
<accession>A0ABR2UKF9</accession>
<comment type="caution">
    <text evidence="6">The sequence shown here is derived from an EMBL/GenBank/DDBJ whole genome shotgun (WGS) entry which is preliminary data.</text>
</comment>
<comment type="similarity">
    <text evidence="2">Belongs to the IFI6/IFI27 family.</text>
</comment>
<keyword evidence="5" id="KW-0472">Membrane</keyword>
<evidence type="ECO:0000313" key="6">
    <source>
        <dbReference type="EMBL" id="KAK9415117.1"/>
    </source>
</evidence>
<keyword evidence="7" id="KW-1185">Reference proteome</keyword>
<evidence type="ECO:0000256" key="5">
    <source>
        <dbReference type="ARBA" id="ARBA00023136"/>
    </source>
</evidence>
<dbReference type="InterPro" id="IPR009311">
    <property type="entry name" value="IFI6/IFI27-like"/>
</dbReference>
<name>A0ABR2UKF9_9PEZI</name>
<keyword evidence="4" id="KW-1133">Transmembrane helix</keyword>